<dbReference type="OrthoDB" id="9758182at2"/>
<dbReference type="AlphaFoldDB" id="A0A1H6WEX8"/>
<keyword evidence="3" id="KW-0812">Transmembrane</keyword>
<feature type="domain" description="Glutamate synthase" evidence="4">
    <location>
        <begin position="152"/>
        <end position="472"/>
    </location>
</feature>
<dbReference type="PANTHER" id="PTHR43819">
    <property type="entry name" value="ARCHAEAL-TYPE GLUTAMATE SYNTHASE [NADPH]"/>
    <property type="match status" value="1"/>
</dbReference>
<keyword evidence="3" id="KW-1133">Transmembrane helix</keyword>
<evidence type="ECO:0000259" key="4">
    <source>
        <dbReference type="Pfam" id="PF01645"/>
    </source>
</evidence>
<dbReference type="InterPro" id="IPR024188">
    <property type="entry name" value="GltB"/>
</dbReference>
<keyword evidence="3" id="KW-0472">Membrane</keyword>
<dbReference type="InterPro" id="IPR002932">
    <property type="entry name" value="Glu_synthdom"/>
</dbReference>
<dbReference type="GO" id="GO:0015930">
    <property type="term" value="F:glutamate synthase activity"/>
    <property type="evidence" value="ECO:0007669"/>
    <property type="project" value="InterPro"/>
</dbReference>
<dbReference type="SUPFAM" id="SSF51395">
    <property type="entry name" value="FMN-linked oxidoreductases"/>
    <property type="match status" value="1"/>
</dbReference>
<gene>
    <name evidence="5" type="ORF">SAMN05192553_102431</name>
</gene>
<evidence type="ECO:0000256" key="3">
    <source>
        <dbReference type="SAM" id="Phobius"/>
    </source>
</evidence>
<name>A0A1H6WEX8_9BACT</name>
<dbReference type="Proteomes" id="UP000199403">
    <property type="component" value="Unassembled WGS sequence"/>
</dbReference>
<feature type="transmembrane region" description="Helical" evidence="3">
    <location>
        <begin position="5"/>
        <end position="23"/>
    </location>
</feature>
<evidence type="ECO:0000256" key="2">
    <source>
        <dbReference type="PIRNR" id="PIRNR006429"/>
    </source>
</evidence>
<accession>A0A1H6WEX8</accession>
<dbReference type="STRING" id="1416801.SAMN05192553_102431"/>
<evidence type="ECO:0000256" key="1">
    <source>
        <dbReference type="ARBA" id="ARBA00009716"/>
    </source>
</evidence>
<organism evidence="5 6">
    <name type="scientific">Cyclobacterium xiamenense</name>
    <dbReference type="NCBI Taxonomy" id="1297121"/>
    <lineage>
        <taxon>Bacteria</taxon>
        <taxon>Pseudomonadati</taxon>
        <taxon>Bacteroidota</taxon>
        <taxon>Cytophagia</taxon>
        <taxon>Cytophagales</taxon>
        <taxon>Cyclobacteriaceae</taxon>
        <taxon>Cyclobacterium</taxon>
    </lineage>
</organism>
<dbReference type="GO" id="GO:0006537">
    <property type="term" value="P:glutamate biosynthetic process"/>
    <property type="evidence" value="ECO:0007669"/>
    <property type="project" value="InterPro"/>
</dbReference>
<dbReference type="Pfam" id="PF01645">
    <property type="entry name" value="Glu_synthase"/>
    <property type="match status" value="1"/>
</dbReference>
<dbReference type="CDD" id="cd02808">
    <property type="entry name" value="GltS_FMN"/>
    <property type="match status" value="1"/>
</dbReference>
<protein>
    <submittedName>
        <fullName evidence="5">Glutamate synthase domain-containing protein 2</fullName>
    </submittedName>
</protein>
<dbReference type="PANTHER" id="PTHR43819:SF1">
    <property type="entry name" value="ARCHAEAL-TYPE GLUTAMATE SYNTHASE [NADPH]"/>
    <property type="match status" value="1"/>
</dbReference>
<sequence length="515" mass="56468">MKKYLSIHGILIVLLLAFTMAVWYGLLSLVLVIPLLLVLGVALLDLSQKKHAVRRNFPVIGNFRYIFEAIRPEIMQYFIESDIDGAPINRMFRSLVYQRAKNQLDTSPFGTKMDVYKIGYEWMNHVTFSSLAEPSLVPPTVCVGGRDCLQPYLSSLLNISAMSFGALSKNAVLAMNKGAKLGSFAQNTGEGGISDYHLEHGGDLIWQIGTGYFGCRKKDGSFCETTFRSSALLPAVKMIEIKLSQGAKPGHGGMLPALKNTPEVARYRHVEPFKAIHSPAFHSEFADAAGLLYFVQRLRRLSDGKPVGFKFCVSGEADVRLLCEEMIRTGIYQDFITVDGGEGGTGAAPVEFSNSLGMPLRDGLALVNDLLEAYGIRKEIRLMASGKLITGFHMARILALGADVCYAARAMMLATGCIQALRCNTNSCPVGVATQQERLVNGLDVADKSVRVATFHEKTLQSLLDLTAAAGLQSPMDIERRHIHRRISTTQVKTYAQIYIAPAVQMPERKPLIGG</sequence>
<dbReference type="PIRSF" id="PIRSF006429">
    <property type="entry name" value="GOGAT_lg_2"/>
    <property type="match status" value="1"/>
</dbReference>
<dbReference type="InterPro" id="IPR013785">
    <property type="entry name" value="Aldolase_TIM"/>
</dbReference>
<evidence type="ECO:0000313" key="5">
    <source>
        <dbReference type="EMBL" id="SEJ11052.1"/>
    </source>
</evidence>
<keyword evidence="6" id="KW-1185">Reference proteome</keyword>
<evidence type="ECO:0000313" key="6">
    <source>
        <dbReference type="Proteomes" id="UP000199403"/>
    </source>
</evidence>
<reference evidence="6" key="1">
    <citation type="submission" date="2016-10" db="EMBL/GenBank/DDBJ databases">
        <authorList>
            <person name="Varghese N."/>
            <person name="Submissions S."/>
        </authorList>
    </citation>
    <scope>NUCLEOTIDE SEQUENCE [LARGE SCALE GENOMIC DNA]</scope>
    <source>
        <strain evidence="6">IBRC-M 10761</strain>
    </source>
</reference>
<comment type="similarity">
    <text evidence="1 2">Belongs to the glutamate synthase family.</text>
</comment>
<proteinExistence type="inferred from homology"/>
<dbReference type="EMBL" id="FNZH01000002">
    <property type="protein sequence ID" value="SEJ11052.1"/>
    <property type="molecule type" value="Genomic_DNA"/>
</dbReference>
<dbReference type="Gene3D" id="3.20.20.70">
    <property type="entry name" value="Aldolase class I"/>
    <property type="match status" value="1"/>
</dbReference>